<dbReference type="Proteomes" id="UP000693672">
    <property type="component" value="Unassembled WGS sequence"/>
</dbReference>
<feature type="signal peptide" evidence="1">
    <location>
        <begin position="1"/>
        <end position="23"/>
    </location>
</feature>
<accession>A0A916KAK8</accession>
<evidence type="ECO:0000259" key="2">
    <source>
        <dbReference type="PROSITE" id="PS51272"/>
    </source>
</evidence>
<evidence type="ECO:0000256" key="1">
    <source>
        <dbReference type="SAM" id="SignalP"/>
    </source>
</evidence>
<dbReference type="Pfam" id="PF00395">
    <property type="entry name" value="SLH"/>
    <property type="match status" value="1"/>
</dbReference>
<organism evidence="3 4">
    <name type="scientific">Paenibacillus solanacearum</name>
    <dbReference type="NCBI Taxonomy" id="2048548"/>
    <lineage>
        <taxon>Bacteria</taxon>
        <taxon>Bacillati</taxon>
        <taxon>Bacillota</taxon>
        <taxon>Bacilli</taxon>
        <taxon>Bacillales</taxon>
        <taxon>Paenibacillaceae</taxon>
        <taxon>Paenibacillus</taxon>
    </lineage>
</organism>
<comment type="caution">
    <text evidence="3">The sequence shown here is derived from an EMBL/GenBank/DDBJ whole genome shotgun (WGS) entry which is preliminary data.</text>
</comment>
<keyword evidence="4" id="KW-1185">Reference proteome</keyword>
<dbReference type="InterPro" id="IPR029410">
    <property type="entry name" value="CAP_assoc"/>
</dbReference>
<name>A0A916KAK8_9BACL</name>
<evidence type="ECO:0000313" key="4">
    <source>
        <dbReference type="Proteomes" id="UP000693672"/>
    </source>
</evidence>
<dbReference type="InterPro" id="IPR014044">
    <property type="entry name" value="CAP_dom"/>
</dbReference>
<dbReference type="PROSITE" id="PS51272">
    <property type="entry name" value="SLH"/>
    <property type="match status" value="1"/>
</dbReference>
<dbReference type="RefSeq" id="WP_218096206.1">
    <property type="nucleotide sequence ID" value="NZ_CAJVAS010000072.1"/>
</dbReference>
<dbReference type="PANTHER" id="PTHR31157:SF1">
    <property type="entry name" value="SCP DOMAIN-CONTAINING PROTEIN"/>
    <property type="match status" value="1"/>
</dbReference>
<sequence>MNKRWLPVTLSLAFWLAAAGPFAGCAAADESTSAVAANTSRFKDAKFHWGAEAIAWAVNSGIVDGYEDGTFRPDQSVSEPEFLAMLLRAYPDASVLSAAKGTAWFEPYYRYADQQKWPVLHTTDPNEYNRGSVARLIAATQKGPLTLADSIRYLLDQGLSQGKSAATVEGYRAGDKLSRAESVQFIRNLKRQSFALPSSQAAPGVAVEQTADAAVSVKGIAVGDSADSVARKLGEPSRKDAGEYGVQWLIYNGDYRDYVQVGMQDGKVAALYSPSANWSAAKGIADGSTKAAVEREYGSPLQYIMKGNTRFMMNYGKGEYGTYELGGAYVTFFYDVHREQAVTGIQIVAKATEQAQTSFYSEGSEGLVRAFERQSFDLANAARVKLGLKPFVWDETAAETARQHSADMAAGNYFDHTNLSGQSPFDRMKQNGIKYRTAAENIAAGQSSAIFAHHGWLNSEGHRKNMLGDTQRLGVGVSFGGKMHIYYTQNFYTP</sequence>
<keyword evidence="1" id="KW-0732">Signal</keyword>
<dbReference type="Pfam" id="PF14504">
    <property type="entry name" value="CAP_assoc_N"/>
    <property type="match status" value="1"/>
</dbReference>
<evidence type="ECO:0000313" key="3">
    <source>
        <dbReference type="EMBL" id="CAG7652532.1"/>
    </source>
</evidence>
<feature type="domain" description="SLH" evidence="2">
    <location>
        <begin position="37"/>
        <end position="100"/>
    </location>
</feature>
<protein>
    <recommendedName>
        <fullName evidence="2">SLH domain-containing protein</fullName>
    </recommendedName>
</protein>
<dbReference type="PANTHER" id="PTHR31157">
    <property type="entry name" value="SCP DOMAIN-CONTAINING PROTEIN"/>
    <property type="match status" value="1"/>
</dbReference>
<dbReference type="AlphaFoldDB" id="A0A916KAK8"/>
<dbReference type="InterPro" id="IPR001119">
    <property type="entry name" value="SLH_dom"/>
</dbReference>
<gene>
    <name evidence="3" type="ORF">PAESOLCIP111_06559</name>
</gene>
<dbReference type="Pfam" id="PF00188">
    <property type="entry name" value="CAP"/>
    <property type="match status" value="1"/>
</dbReference>
<dbReference type="EMBL" id="CAJVAS010000072">
    <property type="protein sequence ID" value="CAG7652532.1"/>
    <property type="molecule type" value="Genomic_DNA"/>
</dbReference>
<dbReference type="CDD" id="cd05379">
    <property type="entry name" value="CAP_bacterial"/>
    <property type="match status" value="1"/>
</dbReference>
<feature type="chain" id="PRO_5039409382" description="SLH domain-containing protein" evidence="1">
    <location>
        <begin position="24"/>
        <end position="494"/>
    </location>
</feature>
<reference evidence="3" key="1">
    <citation type="submission" date="2021-06" db="EMBL/GenBank/DDBJ databases">
        <authorList>
            <person name="Criscuolo A."/>
        </authorList>
    </citation>
    <scope>NUCLEOTIDE SEQUENCE</scope>
    <source>
        <strain evidence="3">CIP111600</strain>
    </source>
</reference>
<proteinExistence type="predicted"/>